<accession>A0ABX1RSX2</accession>
<dbReference type="EMBL" id="JAAXKY010000233">
    <property type="protein sequence ID" value="NMH82420.1"/>
    <property type="molecule type" value="Genomic_DNA"/>
</dbReference>
<gene>
    <name evidence="2" type="ORF">HF577_35695</name>
</gene>
<reference evidence="2 3" key="1">
    <citation type="submission" date="2020-04" db="EMBL/GenBank/DDBJ databases">
        <authorList>
            <person name="Klaysubun C."/>
            <person name="Duangmal K."/>
            <person name="Lipun K."/>
        </authorList>
    </citation>
    <scope>NUCLEOTIDE SEQUENCE [LARGE SCALE GENOMIC DNA]</scope>
    <source>
        <strain evidence="2 3">JCM 11839</strain>
    </source>
</reference>
<keyword evidence="3" id="KW-1185">Reference proteome</keyword>
<feature type="compositionally biased region" description="Polar residues" evidence="1">
    <location>
        <begin position="250"/>
        <end position="259"/>
    </location>
</feature>
<proteinExistence type="predicted"/>
<dbReference type="InterPro" id="IPR049709">
    <property type="entry name" value="IniB-like_N"/>
</dbReference>
<dbReference type="RefSeq" id="WP_169400421.1">
    <property type="nucleotide sequence ID" value="NZ_BAAAJH010000006.1"/>
</dbReference>
<evidence type="ECO:0000256" key="1">
    <source>
        <dbReference type="SAM" id="MobiDB-lite"/>
    </source>
</evidence>
<sequence>MSEPMTLLEFLRELLTNEQARDWYADDPDAALKYYGLDDLSPADVHDALTLIEDNQTADFDREYNTGHNEVHFPSPPPVPVHYEGGDHEAAVEYLNRYITNNYVNDQDTIVDNSTNQQIDTHGGDFDQDIDVDSVVASGDGSVAAGGDIDGSTIVSGDGNQVGDGNVSGHDNVVGDGNNVISGDGNTAAFGDGDANSASFDDVSVGNGGAISVGGDASGDYDVEDSFNETNTTVNTHTEYDDSFNEDNDNTSNSFNESHSSTDVDSHDETVNHVGSHNDVDIDH</sequence>
<evidence type="ECO:0000313" key="2">
    <source>
        <dbReference type="EMBL" id="NMH82420.1"/>
    </source>
</evidence>
<comment type="caution">
    <text evidence="2">The sequence shown here is derived from an EMBL/GenBank/DDBJ whole genome shotgun (WGS) entry which is preliminary data.</text>
</comment>
<feature type="compositionally biased region" description="Basic and acidic residues" evidence="1">
    <location>
        <begin position="260"/>
        <end position="284"/>
    </location>
</feature>
<organism evidence="2 3">
    <name type="scientific">Pseudonocardia xinjiangensis</name>
    <dbReference type="NCBI Taxonomy" id="75289"/>
    <lineage>
        <taxon>Bacteria</taxon>
        <taxon>Bacillati</taxon>
        <taxon>Actinomycetota</taxon>
        <taxon>Actinomycetes</taxon>
        <taxon>Pseudonocardiales</taxon>
        <taxon>Pseudonocardiaceae</taxon>
        <taxon>Pseudonocardia</taxon>
    </lineage>
</organism>
<dbReference type="NCBIfam" id="NF038175">
    <property type="entry name" value="IniB_NTERM"/>
    <property type="match status" value="1"/>
</dbReference>
<dbReference type="Proteomes" id="UP001296706">
    <property type="component" value="Unassembled WGS sequence"/>
</dbReference>
<name>A0ABX1RSX2_9PSEU</name>
<feature type="region of interest" description="Disordered" evidence="1">
    <location>
        <begin position="231"/>
        <end position="284"/>
    </location>
</feature>
<evidence type="ECO:0000313" key="3">
    <source>
        <dbReference type="Proteomes" id="UP001296706"/>
    </source>
</evidence>
<protein>
    <submittedName>
        <fullName evidence="2">Uncharacterized protein</fullName>
    </submittedName>
</protein>